<dbReference type="Pfam" id="PF01135">
    <property type="entry name" value="PCMT"/>
    <property type="match status" value="1"/>
</dbReference>
<name>A0A5D0U9T9_9ACTN</name>
<keyword evidence="6 13" id="KW-0489">Methyltransferase</keyword>
<dbReference type="AlphaFoldDB" id="A0A5D0U9T9"/>
<evidence type="ECO:0000256" key="5">
    <source>
        <dbReference type="ARBA" id="ARBA00022490"/>
    </source>
</evidence>
<comment type="subcellular location">
    <subcellularLocation>
        <location evidence="1">Cytoplasm</location>
    </subcellularLocation>
</comment>
<gene>
    <name evidence="13" type="ORF">FXF65_13490</name>
</gene>
<dbReference type="GO" id="GO:0005737">
    <property type="term" value="C:cytoplasm"/>
    <property type="evidence" value="ECO:0007669"/>
    <property type="project" value="UniProtKB-SubCell"/>
</dbReference>
<evidence type="ECO:0000256" key="3">
    <source>
        <dbReference type="ARBA" id="ARBA00011890"/>
    </source>
</evidence>
<sequence length="380" mass="41312">MTSHAWKDHAARLADTAAHRGSRWYAPIATTPRHRFVPRWWQADGGAWTLRDGTTDEPAWFRAAYSDRTLVTRIGTTHADHAPEGSRATGRPTSSSTLPGLVVAMLRHARIAADSHVLDVGTGSGYSAGVMSAYLGDEHVTSVDIDPYLTQIAAQRLAGIDRHPDIVTLDATGPLPGAYDRIVSMVSVRPIPPSWLAALNPGGRLVTTVTNTTLIITADKTTDGGAVGRVERDRAGFMATRSGGDYPPPASTFDAVRELDGDTVTTGRYPVLDVTEAWDLQSMLELTAPDIQHHFEQRPDGQRTAWMLHADGSWARATGHRGNPPTVHQSGPRRLWDILETIRHRLNMSGDLPVRGAKVTINPEGTITLHRGHWTAVIAK</sequence>
<dbReference type="SUPFAM" id="SSF53335">
    <property type="entry name" value="S-adenosyl-L-methionine-dependent methyltransferases"/>
    <property type="match status" value="1"/>
</dbReference>
<proteinExistence type="inferred from homology"/>
<evidence type="ECO:0000256" key="8">
    <source>
        <dbReference type="ARBA" id="ARBA00022691"/>
    </source>
</evidence>
<reference evidence="13 14" key="1">
    <citation type="submission" date="2019-08" db="EMBL/GenBank/DDBJ databases">
        <title>Actinomadura sp. nov. CYP1-5 isolated from mountain soil.</title>
        <authorList>
            <person name="Songsumanus A."/>
            <person name="Kuncharoen N."/>
            <person name="Kudo T."/>
            <person name="Yuki M."/>
            <person name="Igarashi Y."/>
            <person name="Tanasupawat S."/>
        </authorList>
    </citation>
    <scope>NUCLEOTIDE SEQUENCE [LARGE SCALE GENOMIC DNA]</scope>
    <source>
        <strain evidence="13 14">GKU157</strain>
    </source>
</reference>
<dbReference type="CDD" id="cd02440">
    <property type="entry name" value="AdoMet_MTases"/>
    <property type="match status" value="1"/>
</dbReference>
<dbReference type="PANTHER" id="PTHR11579:SF0">
    <property type="entry name" value="PROTEIN-L-ISOASPARTATE(D-ASPARTATE) O-METHYLTRANSFERASE"/>
    <property type="match status" value="1"/>
</dbReference>
<dbReference type="Gene3D" id="3.40.50.150">
    <property type="entry name" value="Vaccinia Virus protein VP39"/>
    <property type="match status" value="1"/>
</dbReference>
<dbReference type="OrthoDB" id="3450072at2"/>
<evidence type="ECO:0000256" key="2">
    <source>
        <dbReference type="ARBA" id="ARBA00005369"/>
    </source>
</evidence>
<evidence type="ECO:0000256" key="1">
    <source>
        <dbReference type="ARBA" id="ARBA00004496"/>
    </source>
</evidence>
<accession>A0A5D0U9T9</accession>
<dbReference type="GO" id="GO:0004719">
    <property type="term" value="F:protein-L-isoaspartate (D-aspartate) O-methyltransferase activity"/>
    <property type="evidence" value="ECO:0007669"/>
    <property type="project" value="UniProtKB-EC"/>
</dbReference>
<dbReference type="RefSeq" id="WP_148350268.1">
    <property type="nucleotide sequence ID" value="NZ_JBHSBF010000027.1"/>
</dbReference>
<keyword evidence="14" id="KW-1185">Reference proteome</keyword>
<dbReference type="GO" id="GO:0032259">
    <property type="term" value="P:methylation"/>
    <property type="evidence" value="ECO:0007669"/>
    <property type="project" value="UniProtKB-KW"/>
</dbReference>
<keyword evidence="5" id="KW-0963">Cytoplasm</keyword>
<dbReference type="InterPro" id="IPR029063">
    <property type="entry name" value="SAM-dependent_MTases_sf"/>
</dbReference>
<keyword evidence="7 13" id="KW-0808">Transferase</keyword>
<evidence type="ECO:0000256" key="7">
    <source>
        <dbReference type="ARBA" id="ARBA00022679"/>
    </source>
</evidence>
<evidence type="ECO:0000256" key="10">
    <source>
        <dbReference type="ARBA" id="ARBA00031323"/>
    </source>
</evidence>
<evidence type="ECO:0000256" key="9">
    <source>
        <dbReference type="ARBA" id="ARBA00030757"/>
    </source>
</evidence>
<organism evidence="13 14">
    <name type="scientific">Actinomadura syzygii</name>
    <dbReference type="NCBI Taxonomy" id="1427538"/>
    <lineage>
        <taxon>Bacteria</taxon>
        <taxon>Bacillati</taxon>
        <taxon>Actinomycetota</taxon>
        <taxon>Actinomycetes</taxon>
        <taxon>Streptosporangiales</taxon>
        <taxon>Thermomonosporaceae</taxon>
        <taxon>Actinomadura</taxon>
    </lineage>
</organism>
<evidence type="ECO:0000313" key="14">
    <source>
        <dbReference type="Proteomes" id="UP000322634"/>
    </source>
</evidence>
<comment type="similarity">
    <text evidence="2">Belongs to the methyltransferase superfamily. L-isoaspartyl/D-aspartyl protein methyltransferase family.</text>
</comment>
<comment type="caution">
    <text evidence="13">The sequence shown here is derived from an EMBL/GenBank/DDBJ whole genome shotgun (WGS) entry which is preliminary data.</text>
</comment>
<keyword evidence="8" id="KW-0949">S-adenosyl-L-methionine</keyword>
<evidence type="ECO:0000313" key="13">
    <source>
        <dbReference type="EMBL" id="TYC15118.1"/>
    </source>
</evidence>
<feature type="region of interest" description="Disordered" evidence="12">
    <location>
        <begin position="76"/>
        <end position="96"/>
    </location>
</feature>
<dbReference type="EMBL" id="VSFF01000005">
    <property type="protein sequence ID" value="TYC15118.1"/>
    <property type="molecule type" value="Genomic_DNA"/>
</dbReference>
<evidence type="ECO:0000256" key="11">
    <source>
        <dbReference type="ARBA" id="ARBA00031350"/>
    </source>
</evidence>
<evidence type="ECO:0000256" key="4">
    <source>
        <dbReference type="ARBA" id="ARBA00013346"/>
    </source>
</evidence>
<evidence type="ECO:0000256" key="12">
    <source>
        <dbReference type="SAM" id="MobiDB-lite"/>
    </source>
</evidence>
<dbReference type="PANTHER" id="PTHR11579">
    <property type="entry name" value="PROTEIN-L-ISOASPARTATE O-METHYLTRANSFERASE"/>
    <property type="match status" value="1"/>
</dbReference>
<dbReference type="InterPro" id="IPR000682">
    <property type="entry name" value="PCMT"/>
</dbReference>
<protein>
    <recommendedName>
        <fullName evidence="4">Protein-L-isoaspartate O-methyltransferase</fullName>
        <ecNumber evidence="3">2.1.1.77</ecNumber>
    </recommendedName>
    <alternativeName>
        <fullName evidence="11">L-isoaspartyl protein carboxyl methyltransferase</fullName>
    </alternativeName>
    <alternativeName>
        <fullName evidence="9">Protein L-isoaspartyl methyltransferase</fullName>
    </alternativeName>
    <alternativeName>
        <fullName evidence="10">Protein-beta-aspartate methyltransferase</fullName>
    </alternativeName>
</protein>
<dbReference type="EC" id="2.1.1.77" evidence="3"/>
<dbReference type="Proteomes" id="UP000322634">
    <property type="component" value="Unassembled WGS sequence"/>
</dbReference>
<evidence type="ECO:0000256" key="6">
    <source>
        <dbReference type="ARBA" id="ARBA00022603"/>
    </source>
</evidence>